<dbReference type="PANTHER" id="PTHR14003:SF19">
    <property type="entry name" value="YY2 TRANSCRIPTION FACTOR"/>
    <property type="match status" value="1"/>
</dbReference>
<evidence type="ECO:0000256" key="1">
    <source>
        <dbReference type="ARBA" id="ARBA00022723"/>
    </source>
</evidence>
<gene>
    <name evidence="8" type="ORF">G6F64_006306</name>
</gene>
<dbReference type="GO" id="GO:0000978">
    <property type="term" value="F:RNA polymerase II cis-regulatory region sequence-specific DNA binding"/>
    <property type="evidence" value="ECO:0007669"/>
    <property type="project" value="TreeGrafter"/>
</dbReference>
<dbReference type="PANTHER" id="PTHR14003">
    <property type="entry name" value="TRANSCRIPTIONAL REPRESSOR PROTEIN YY"/>
    <property type="match status" value="1"/>
</dbReference>
<dbReference type="AlphaFoldDB" id="A0A9P6X9J6"/>
<feature type="compositionally biased region" description="Basic residues" evidence="6">
    <location>
        <begin position="74"/>
        <end position="94"/>
    </location>
</feature>
<dbReference type="GO" id="GO:0000981">
    <property type="term" value="F:DNA-binding transcription factor activity, RNA polymerase II-specific"/>
    <property type="evidence" value="ECO:0007669"/>
    <property type="project" value="TreeGrafter"/>
</dbReference>
<dbReference type="PROSITE" id="PS00028">
    <property type="entry name" value="ZINC_FINGER_C2H2_1"/>
    <property type="match status" value="2"/>
</dbReference>
<evidence type="ECO:0000256" key="5">
    <source>
        <dbReference type="PROSITE-ProRule" id="PRU00042"/>
    </source>
</evidence>
<keyword evidence="3 5" id="KW-0863">Zinc-finger</keyword>
<organism evidence="8 9">
    <name type="scientific">Rhizopus oryzae</name>
    <name type="common">Mucormycosis agent</name>
    <name type="synonym">Rhizopus arrhizus var. delemar</name>
    <dbReference type="NCBI Taxonomy" id="64495"/>
    <lineage>
        <taxon>Eukaryota</taxon>
        <taxon>Fungi</taxon>
        <taxon>Fungi incertae sedis</taxon>
        <taxon>Mucoromycota</taxon>
        <taxon>Mucoromycotina</taxon>
        <taxon>Mucoromycetes</taxon>
        <taxon>Mucorales</taxon>
        <taxon>Mucorineae</taxon>
        <taxon>Rhizopodaceae</taxon>
        <taxon>Rhizopus</taxon>
    </lineage>
</organism>
<dbReference type="GO" id="GO:0000785">
    <property type="term" value="C:chromatin"/>
    <property type="evidence" value="ECO:0007669"/>
    <property type="project" value="TreeGrafter"/>
</dbReference>
<evidence type="ECO:0000313" key="8">
    <source>
        <dbReference type="EMBL" id="KAG1308091.1"/>
    </source>
</evidence>
<dbReference type="OrthoDB" id="6365676at2759"/>
<evidence type="ECO:0000256" key="6">
    <source>
        <dbReference type="SAM" id="MobiDB-lite"/>
    </source>
</evidence>
<evidence type="ECO:0000256" key="4">
    <source>
        <dbReference type="ARBA" id="ARBA00022833"/>
    </source>
</evidence>
<protein>
    <recommendedName>
        <fullName evidence="7">C2H2-type domain-containing protein</fullName>
    </recommendedName>
</protein>
<accession>A0A9P6X9J6</accession>
<dbReference type="PROSITE" id="PS50157">
    <property type="entry name" value="ZINC_FINGER_C2H2_2"/>
    <property type="match status" value="2"/>
</dbReference>
<comment type="caution">
    <text evidence="8">The sequence shown here is derived from an EMBL/GenBank/DDBJ whole genome shotgun (WGS) entry which is preliminary data.</text>
</comment>
<dbReference type="GO" id="GO:0005667">
    <property type="term" value="C:transcription regulator complex"/>
    <property type="evidence" value="ECO:0007669"/>
    <property type="project" value="TreeGrafter"/>
</dbReference>
<sequence length="161" mass="18839">MTEALAINEQSINSAAPIHKKRFACRYLNCTMQFDRAEHLTRHERKHTGEKPFECREPTCHKRFSRHDNMMQHTKTHIGKKKNKTRERKRKQKRPTRESSLTSEIDPTMPPVVDGFRARRVLSIQELCHPSNEEIIVSAARYISRSDLQAIGVLVFMSREV</sequence>
<evidence type="ECO:0000259" key="7">
    <source>
        <dbReference type="PROSITE" id="PS50157"/>
    </source>
</evidence>
<dbReference type="GO" id="GO:0008270">
    <property type="term" value="F:zinc ion binding"/>
    <property type="evidence" value="ECO:0007669"/>
    <property type="project" value="UniProtKB-KW"/>
</dbReference>
<evidence type="ECO:0000313" key="9">
    <source>
        <dbReference type="Proteomes" id="UP000716291"/>
    </source>
</evidence>
<evidence type="ECO:0000256" key="2">
    <source>
        <dbReference type="ARBA" id="ARBA00022737"/>
    </source>
</evidence>
<feature type="region of interest" description="Disordered" evidence="6">
    <location>
        <begin position="64"/>
        <end position="109"/>
    </location>
</feature>
<feature type="domain" description="C2H2-type" evidence="7">
    <location>
        <begin position="23"/>
        <end position="52"/>
    </location>
</feature>
<keyword evidence="4" id="KW-0862">Zinc</keyword>
<keyword evidence="1" id="KW-0479">Metal-binding</keyword>
<dbReference type="InterPro" id="IPR036236">
    <property type="entry name" value="Znf_C2H2_sf"/>
</dbReference>
<dbReference type="Pfam" id="PF00096">
    <property type="entry name" value="zf-C2H2"/>
    <property type="match status" value="1"/>
</dbReference>
<reference evidence="8" key="1">
    <citation type="journal article" date="2020" name="Microb. Genom.">
        <title>Genetic diversity of clinical and environmental Mucorales isolates obtained from an investigation of mucormycosis cases among solid organ transplant recipients.</title>
        <authorList>
            <person name="Nguyen M.H."/>
            <person name="Kaul D."/>
            <person name="Muto C."/>
            <person name="Cheng S.J."/>
            <person name="Richter R.A."/>
            <person name="Bruno V.M."/>
            <person name="Liu G."/>
            <person name="Beyhan S."/>
            <person name="Sundermann A.J."/>
            <person name="Mounaud S."/>
            <person name="Pasculle A.W."/>
            <person name="Nierman W.C."/>
            <person name="Driscoll E."/>
            <person name="Cumbie R."/>
            <person name="Clancy C.J."/>
            <person name="Dupont C.L."/>
        </authorList>
    </citation>
    <scope>NUCLEOTIDE SEQUENCE</scope>
    <source>
        <strain evidence="8">GL11</strain>
    </source>
</reference>
<dbReference type="FunFam" id="3.30.160.60:FF:002343">
    <property type="entry name" value="Zinc finger protein 33A"/>
    <property type="match status" value="1"/>
</dbReference>
<name>A0A9P6X9J6_RHIOR</name>
<evidence type="ECO:0000256" key="3">
    <source>
        <dbReference type="ARBA" id="ARBA00022771"/>
    </source>
</evidence>
<dbReference type="Gene3D" id="3.30.160.60">
    <property type="entry name" value="Classic Zinc Finger"/>
    <property type="match status" value="2"/>
</dbReference>
<dbReference type="Proteomes" id="UP000716291">
    <property type="component" value="Unassembled WGS sequence"/>
</dbReference>
<feature type="domain" description="C2H2-type" evidence="7">
    <location>
        <begin position="53"/>
        <end position="82"/>
    </location>
</feature>
<dbReference type="SUPFAM" id="SSF57667">
    <property type="entry name" value="beta-beta-alpha zinc fingers"/>
    <property type="match status" value="1"/>
</dbReference>
<keyword evidence="2" id="KW-0677">Repeat</keyword>
<dbReference type="InterPro" id="IPR013087">
    <property type="entry name" value="Znf_C2H2_type"/>
</dbReference>
<proteinExistence type="predicted"/>
<keyword evidence="9" id="KW-1185">Reference proteome</keyword>
<dbReference type="GO" id="GO:0031519">
    <property type="term" value="C:PcG protein complex"/>
    <property type="evidence" value="ECO:0007669"/>
    <property type="project" value="TreeGrafter"/>
</dbReference>
<dbReference type="EMBL" id="JAANQT010000832">
    <property type="protein sequence ID" value="KAG1308091.1"/>
    <property type="molecule type" value="Genomic_DNA"/>
</dbReference>
<dbReference type="SMART" id="SM00355">
    <property type="entry name" value="ZnF_C2H2"/>
    <property type="match status" value="2"/>
</dbReference>